<organism evidence="3 4">
    <name type="scientific">Candidatus Borkfalkia faecigallinarum</name>
    <dbReference type="NCBI Taxonomy" id="2838509"/>
    <lineage>
        <taxon>Bacteria</taxon>
        <taxon>Bacillati</taxon>
        <taxon>Bacillota</taxon>
        <taxon>Clostridia</taxon>
        <taxon>Christensenellales</taxon>
        <taxon>Christensenellaceae</taxon>
        <taxon>Candidatus Borkfalkia</taxon>
    </lineage>
</organism>
<evidence type="ECO:0000313" key="4">
    <source>
        <dbReference type="Proteomes" id="UP000824249"/>
    </source>
</evidence>
<dbReference type="AlphaFoldDB" id="A0A9D1VTJ2"/>
<dbReference type="EMBL" id="DXFD01000044">
    <property type="protein sequence ID" value="HIX46564.1"/>
    <property type="molecule type" value="Genomic_DNA"/>
</dbReference>
<reference evidence="3" key="2">
    <citation type="submission" date="2021-04" db="EMBL/GenBank/DDBJ databases">
        <authorList>
            <person name="Gilroy R."/>
        </authorList>
    </citation>
    <scope>NUCLEOTIDE SEQUENCE</scope>
    <source>
        <strain evidence="3">26628</strain>
    </source>
</reference>
<accession>A0A9D1VTJ2</accession>
<dbReference type="Proteomes" id="UP000824249">
    <property type="component" value="Unassembled WGS sequence"/>
</dbReference>
<comment type="caution">
    <text evidence="3">The sequence shown here is derived from an EMBL/GenBank/DDBJ whole genome shotgun (WGS) entry which is preliminary data.</text>
</comment>
<feature type="transmembrane region" description="Helical" evidence="1">
    <location>
        <begin position="87"/>
        <end position="105"/>
    </location>
</feature>
<reference evidence="3" key="1">
    <citation type="journal article" date="2021" name="PeerJ">
        <title>Extensive microbial diversity within the chicken gut microbiome revealed by metagenomics and culture.</title>
        <authorList>
            <person name="Gilroy R."/>
            <person name="Ravi A."/>
            <person name="Getino M."/>
            <person name="Pursley I."/>
            <person name="Horton D.L."/>
            <person name="Alikhan N.F."/>
            <person name="Baker D."/>
            <person name="Gharbi K."/>
            <person name="Hall N."/>
            <person name="Watson M."/>
            <person name="Adriaenssens E.M."/>
            <person name="Foster-Nyarko E."/>
            <person name="Jarju S."/>
            <person name="Secka A."/>
            <person name="Antonio M."/>
            <person name="Oren A."/>
            <person name="Chaudhuri R.R."/>
            <person name="La Ragione R."/>
            <person name="Hildebrand F."/>
            <person name="Pallen M.J."/>
        </authorList>
    </citation>
    <scope>NUCLEOTIDE SEQUENCE</scope>
    <source>
        <strain evidence="3">26628</strain>
    </source>
</reference>
<feature type="chain" id="PRO_5038474878" evidence="2">
    <location>
        <begin position="21"/>
        <end position="147"/>
    </location>
</feature>
<keyword evidence="1" id="KW-0812">Transmembrane</keyword>
<protein>
    <submittedName>
        <fullName evidence="3">Uncharacterized protein</fullName>
    </submittedName>
</protein>
<evidence type="ECO:0000256" key="2">
    <source>
        <dbReference type="SAM" id="SignalP"/>
    </source>
</evidence>
<evidence type="ECO:0000256" key="1">
    <source>
        <dbReference type="SAM" id="Phobius"/>
    </source>
</evidence>
<name>A0A9D1VTJ2_9FIRM</name>
<keyword evidence="1" id="KW-1133">Transmembrane helix</keyword>
<keyword evidence="1" id="KW-0472">Membrane</keyword>
<sequence length="147" mass="15316">MIRKKISSVLALIGCLTAAAAIVLEALPDSAVLVFGTESGSVREEYSYFDTLPFGYADVWPLLTAILTCAAAAVSLAAVFCRVKGFVYLWVYLAGAAVFASFLAICSPVSHFTAVGLAIFLVSAAGFAAAVTSLYILFQNNSAEADG</sequence>
<feature type="transmembrane region" description="Helical" evidence="1">
    <location>
        <begin position="111"/>
        <end position="138"/>
    </location>
</feature>
<evidence type="ECO:0000313" key="3">
    <source>
        <dbReference type="EMBL" id="HIX46564.1"/>
    </source>
</evidence>
<feature type="transmembrane region" description="Helical" evidence="1">
    <location>
        <begin position="60"/>
        <end position="80"/>
    </location>
</feature>
<proteinExistence type="predicted"/>
<gene>
    <name evidence="3" type="ORF">H9737_02605</name>
</gene>
<keyword evidence="2" id="KW-0732">Signal</keyword>
<feature type="signal peptide" evidence="2">
    <location>
        <begin position="1"/>
        <end position="20"/>
    </location>
</feature>